<dbReference type="PATRIC" id="fig|54915.3.peg.7197"/>
<keyword evidence="6" id="KW-1185">Reference proteome</keyword>
<dbReference type="EMBL" id="LGIQ01000005">
    <property type="protein sequence ID" value="KNB73987.1"/>
    <property type="molecule type" value="Genomic_DNA"/>
</dbReference>
<feature type="transmembrane region" description="Helical" evidence="1">
    <location>
        <begin position="107"/>
        <end position="129"/>
    </location>
</feature>
<evidence type="ECO:0000313" key="4">
    <source>
        <dbReference type="EMBL" id="KNB73987.1"/>
    </source>
</evidence>
<evidence type="ECO:0000256" key="1">
    <source>
        <dbReference type="SAM" id="Phobius"/>
    </source>
</evidence>
<evidence type="ECO:0000313" key="5">
    <source>
        <dbReference type="Proteomes" id="UP000036834"/>
    </source>
</evidence>
<organism evidence="4 5">
    <name type="scientific">Brevibacillus reuszeri</name>
    <dbReference type="NCBI Taxonomy" id="54915"/>
    <lineage>
        <taxon>Bacteria</taxon>
        <taxon>Bacillati</taxon>
        <taxon>Bacillota</taxon>
        <taxon>Bacilli</taxon>
        <taxon>Bacillales</taxon>
        <taxon>Paenibacillaceae</taxon>
        <taxon>Brevibacillus</taxon>
    </lineage>
</organism>
<reference evidence="3 6" key="3">
    <citation type="submission" date="2019-06" db="EMBL/GenBank/DDBJ databases">
        <title>Whole genome shotgun sequence of Brevibacillus reuszeri NBRC 15719.</title>
        <authorList>
            <person name="Hosoyama A."/>
            <person name="Uohara A."/>
            <person name="Ohji S."/>
            <person name="Ichikawa N."/>
        </authorList>
    </citation>
    <scope>NUCLEOTIDE SEQUENCE [LARGE SCALE GENOMIC DNA]</scope>
    <source>
        <strain evidence="3 6">NBRC 15719</strain>
    </source>
</reference>
<keyword evidence="1" id="KW-1133">Transmembrane helix</keyword>
<dbReference type="EMBL" id="BJON01000029">
    <property type="protein sequence ID" value="GED72355.1"/>
    <property type="molecule type" value="Genomic_DNA"/>
</dbReference>
<dbReference type="InterPro" id="IPR045770">
    <property type="entry name" value="DUF6223"/>
</dbReference>
<dbReference type="AlphaFoldDB" id="A0A0K9YZD6"/>
<reference evidence="5" key="1">
    <citation type="submission" date="2015-07" db="EMBL/GenBank/DDBJ databases">
        <title>Genome sequencing project for genomic taxonomy and phylogenomics of Bacillus-like bacteria.</title>
        <authorList>
            <person name="Liu B."/>
            <person name="Wang J."/>
            <person name="Zhu Y."/>
            <person name="Liu G."/>
            <person name="Chen Q."/>
            <person name="Chen Z."/>
            <person name="Lan J."/>
            <person name="Che J."/>
            <person name="Ge C."/>
            <person name="Shi H."/>
            <person name="Pan Z."/>
            <person name="Liu X."/>
        </authorList>
    </citation>
    <scope>NUCLEOTIDE SEQUENCE [LARGE SCALE GENOMIC DNA]</scope>
    <source>
        <strain evidence="5">DSM 9887</strain>
    </source>
</reference>
<reference evidence="4" key="2">
    <citation type="submission" date="2015-07" db="EMBL/GenBank/DDBJ databases">
        <title>MeaNS - Measles Nucleotide Surveillance Program.</title>
        <authorList>
            <person name="Tran T."/>
            <person name="Druce J."/>
        </authorList>
    </citation>
    <scope>NUCLEOTIDE SEQUENCE</scope>
    <source>
        <strain evidence="4">DSM 9887</strain>
    </source>
</reference>
<keyword evidence="1" id="KW-0472">Membrane</keyword>
<keyword evidence="2" id="KW-0732">Signal</keyword>
<keyword evidence="1" id="KW-0812">Transmembrane</keyword>
<feature type="chain" id="PRO_5005533815" description="Integral membrane protein" evidence="2">
    <location>
        <begin position="24"/>
        <end position="135"/>
    </location>
</feature>
<protein>
    <recommendedName>
        <fullName evidence="7">Integral membrane protein</fullName>
    </recommendedName>
</protein>
<accession>A0A0K9YZD6</accession>
<evidence type="ECO:0000256" key="2">
    <source>
        <dbReference type="SAM" id="SignalP"/>
    </source>
</evidence>
<dbReference type="Proteomes" id="UP000036834">
    <property type="component" value="Unassembled WGS sequence"/>
</dbReference>
<proteinExistence type="predicted"/>
<sequence>MKMKLALFVILCLFLLAPTIASAEVTHGNVGYGVTTPGRLWATIDAVVGLISAIFAGMSLARSTGRFGTGSGRRGASVAAVTGLIVIAYAMLHLTRFTGDFGTGDGRAGAIIAIIMGLISMVLSGLTLARSRRTG</sequence>
<dbReference type="RefSeq" id="WP_049738001.1">
    <property type="nucleotide sequence ID" value="NZ_JARMFB010000019.1"/>
</dbReference>
<dbReference type="OrthoDB" id="2622141at2"/>
<evidence type="ECO:0008006" key="7">
    <source>
        <dbReference type="Google" id="ProtNLM"/>
    </source>
</evidence>
<comment type="caution">
    <text evidence="4">The sequence shown here is derived from an EMBL/GenBank/DDBJ whole genome shotgun (WGS) entry which is preliminary data.</text>
</comment>
<evidence type="ECO:0000313" key="3">
    <source>
        <dbReference type="EMBL" id="GED72355.1"/>
    </source>
</evidence>
<gene>
    <name evidence="4" type="ORF">ADS79_08710</name>
    <name evidence="3" type="ORF">BRE01_60570</name>
</gene>
<feature type="signal peptide" evidence="2">
    <location>
        <begin position="1"/>
        <end position="23"/>
    </location>
</feature>
<name>A0A0K9YZD6_9BACL</name>
<feature type="transmembrane region" description="Helical" evidence="1">
    <location>
        <begin position="39"/>
        <end position="63"/>
    </location>
</feature>
<feature type="transmembrane region" description="Helical" evidence="1">
    <location>
        <begin position="75"/>
        <end position="95"/>
    </location>
</feature>
<dbReference type="Proteomes" id="UP000319578">
    <property type="component" value="Unassembled WGS sequence"/>
</dbReference>
<dbReference type="Pfam" id="PF19733">
    <property type="entry name" value="DUF6223"/>
    <property type="match status" value="1"/>
</dbReference>
<evidence type="ECO:0000313" key="6">
    <source>
        <dbReference type="Proteomes" id="UP000319578"/>
    </source>
</evidence>